<evidence type="ECO:0000256" key="2">
    <source>
        <dbReference type="SAM" id="Phobius"/>
    </source>
</evidence>
<dbReference type="Proteomes" id="UP000193411">
    <property type="component" value="Unassembled WGS sequence"/>
</dbReference>
<organism evidence="4 5">
    <name type="scientific">Catenaria anguillulae PL171</name>
    <dbReference type="NCBI Taxonomy" id="765915"/>
    <lineage>
        <taxon>Eukaryota</taxon>
        <taxon>Fungi</taxon>
        <taxon>Fungi incertae sedis</taxon>
        <taxon>Blastocladiomycota</taxon>
        <taxon>Blastocladiomycetes</taxon>
        <taxon>Blastocladiales</taxon>
        <taxon>Catenariaceae</taxon>
        <taxon>Catenaria</taxon>
    </lineage>
</organism>
<feature type="transmembrane region" description="Helical" evidence="2">
    <location>
        <begin position="271"/>
        <end position="293"/>
    </location>
</feature>
<feature type="transmembrane region" description="Helical" evidence="2">
    <location>
        <begin position="65"/>
        <end position="87"/>
    </location>
</feature>
<evidence type="ECO:0000313" key="4">
    <source>
        <dbReference type="EMBL" id="ORZ35808.1"/>
    </source>
</evidence>
<comment type="similarity">
    <text evidence="1">Belongs to the ThrE exporter (TC 2.A.79) family.</text>
</comment>
<feature type="transmembrane region" description="Helical" evidence="2">
    <location>
        <begin position="208"/>
        <end position="225"/>
    </location>
</feature>
<dbReference type="PANTHER" id="PTHR31082:SF4">
    <property type="entry name" value="PHEROMONE-REGULATED MEMBRANE PROTEIN 10"/>
    <property type="match status" value="1"/>
</dbReference>
<keyword evidence="2" id="KW-0472">Membrane</keyword>
<evidence type="ECO:0000259" key="3">
    <source>
        <dbReference type="Pfam" id="PF06738"/>
    </source>
</evidence>
<protein>
    <recommendedName>
        <fullName evidence="3">Threonine/serine exporter-like N-terminal domain-containing protein</fullName>
    </recommendedName>
</protein>
<dbReference type="GO" id="GO:0022857">
    <property type="term" value="F:transmembrane transporter activity"/>
    <property type="evidence" value="ECO:0007669"/>
    <property type="project" value="InterPro"/>
</dbReference>
<dbReference type="OrthoDB" id="413008at2759"/>
<dbReference type="Pfam" id="PF06738">
    <property type="entry name" value="ThrE"/>
    <property type="match status" value="1"/>
</dbReference>
<gene>
    <name evidence="4" type="ORF">BCR44DRAFT_35448</name>
</gene>
<dbReference type="EMBL" id="MCFL01000020">
    <property type="protein sequence ID" value="ORZ35808.1"/>
    <property type="molecule type" value="Genomic_DNA"/>
</dbReference>
<evidence type="ECO:0000313" key="5">
    <source>
        <dbReference type="Proteomes" id="UP000193411"/>
    </source>
</evidence>
<dbReference type="AlphaFoldDB" id="A0A1Y2HMI1"/>
<feature type="domain" description="Threonine/serine exporter-like N-terminal" evidence="3">
    <location>
        <begin position="5"/>
        <end position="121"/>
    </location>
</feature>
<dbReference type="InterPro" id="IPR010619">
    <property type="entry name" value="ThrE-like_N"/>
</dbReference>
<name>A0A1Y2HMI1_9FUNG</name>
<feature type="transmembrane region" description="Helical" evidence="2">
    <location>
        <begin position="232"/>
        <end position="251"/>
    </location>
</feature>
<comment type="caution">
    <text evidence="4">The sequence shown here is derived from an EMBL/GenBank/DDBJ whole genome shotgun (WGS) entry which is preliminary data.</text>
</comment>
<feature type="transmembrane region" description="Helical" evidence="2">
    <location>
        <begin position="12"/>
        <end position="28"/>
    </location>
</feature>
<keyword evidence="2" id="KW-0812">Transmembrane</keyword>
<dbReference type="STRING" id="765915.A0A1Y2HMI1"/>
<evidence type="ECO:0000256" key="1">
    <source>
        <dbReference type="ARBA" id="ARBA00034125"/>
    </source>
</evidence>
<accession>A0A1Y2HMI1</accession>
<feature type="transmembrane region" description="Helical" evidence="2">
    <location>
        <begin position="158"/>
        <end position="176"/>
    </location>
</feature>
<feature type="transmembrane region" description="Helical" evidence="2">
    <location>
        <begin position="183"/>
        <end position="202"/>
    </location>
</feature>
<keyword evidence="2" id="KW-1133">Transmembrane helix</keyword>
<dbReference type="PANTHER" id="PTHR31082">
    <property type="entry name" value="PHEROMONE-REGULATED MEMBRANE PROTEIN 10"/>
    <property type="match status" value="1"/>
</dbReference>
<feature type="transmembrane region" description="Helical" evidence="2">
    <location>
        <begin position="40"/>
        <end position="59"/>
    </location>
</feature>
<feature type="transmembrane region" description="Helical" evidence="2">
    <location>
        <begin position="108"/>
        <end position="125"/>
    </location>
</feature>
<dbReference type="InterPro" id="IPR051361">
    <property type="entry name" value="ThrE/Ser_Exporter"/>
</dbReference>
<keyword evidence="5" id="KW-1185">Reference proteome</keyword>
<proteinExistence type="inferred from homology"/>
<sequence>MLMLLMLNPASLWDLILTFILGTLNGILSHVGEVKKINALEVLVPMAIAMVGKICEVFLKDQICFGTITMFACFSYFPGTLMALSMVELASRNLVSGTVRMFYSFVRSVKFGFGLAMGARLIGWLNSHGIPGVEMPKDNIHCMDSTLRPYTADVYKNLGYELLVFIPMALCINVILRAKRTQWLGMAAASVVGLLTLQAASGIFTKDASAALAAFTIGMVAHVQARYKDDLAIANILAGICWLTPGSVGVRGAALLMTDDLKGSTSFALDMIIRAMSVSIGLYVSGLVLFPMVRKSKISVLSL</sequence>
<reference evidence="4 5" key="1">
    <citation type="submission" date="2016-07" db="EMBL/GenBank/DDBJ databases">
        <title>Pervasive Adenine N6-methylation of Active Genes in Fungi.</title>
        <authorList>
            <consortium name="DOE Joint Genome Institute"/>
            <person name="Mondo S.J."/>
            <person name="Dannebaum R.O."/>
            <person name="Kuo R.C."/>
            <person name="Labutti K."/>
            <person name="Haridas S."/>
            <person name="Kuo A."/>
            <person name="Salamov A."/>
            <person name="Ahrendt S.R."/>
            <person name="Lipzen A."/>
            <person name="Sullivan W."/>
            <person name="Andreopoulos W.B."/>
            <person name="Clum A."/>
            <person name="Lindquist E."/>
            <person name="Daum C."/>
            <person name="Ramamoorthy G.K."/>
            <person name="Gryganskyi A."/>
            <person name="Culley D."/>
            <person name="Magnuson J.K."/>
            <person name="James T.Y."/>
            <person name="O'Malley M.A."/>
            <person name="Stajich J.E."/>
            <person name="Spatafora J.W."/>
            <person name="Visel A."/>
            <person name="Grigoriev I.V."/>
        </authorList>
    </citation>
    <scope>NUCLEOTIDE SEQUENCE [LARGE SCALE GENOMIC DNA]</scope>
    <source>
        <strain evidence="4 5">PL171</strain>
    </source>
</reference>